<organism evidence="2 3">
    <name type="scientific">Euplotes crassus</name>
    <dbReference type="NCBI Taxonomy" id="5936"/>
    <lineage>
        <taxon>Eukaryota</taxon>
        <taxon>Sar</taxon>
        <taxon>Alveolata</taxon>
        <taxon>Ciliophora</taxon>
        <taxon>Intramacronucleata</taxon>
        <taxon>Spirotrichea</taxon>
        <taxon>Hypotrichia</taxon>
        <taxon>Euplotida</taxon>
        <taxon>Euplotidae</taxon>
        <taxon>Moneuplotes</taxon>
    </lineage>
</organism>
<sequence>MDLFKKLKCQKARCDNGVKYYVVHTSGYVCGVCKEMVYADNDVQLLAVPQEVNSSLQLVEYNLESIELFIKNEPGLQQKWEHLIDSLKDFQKRANELRETFSNFVTNKFWSRISQIKPQIDKLKEEWRKSLILAEYLLYENSENMRLRSKEIMIQNITMIENIRLKTTLDEIRREKLDTETNLKSKIDEISNEKTEILRQKEVILSEVESIKEKVEELELQKTQLKSQKISLETNNTKLKTTNTTLETQKADLNTSLAKSQTEVLHNQSQISHLKQTISSLTSTYEDLKSLISTSHDSQSQSNTNLENSIKTLTSQHTTLQNTLSNTLENLGMDIDWLKVTQSTNQTHTQNSLNSLQTSTTSLSSCLKSTQKDHQHTSSQILALTKQSAGTLTKTLMNSELSIINLCSPKYKAFLDKIAKEKMVDFYLNQEVDKKVFKVVTKAALEHLDEIRVWNGDQVDVDTINTFLQSSIPAQLPTLKIYFTYNSTPSNYVAITPYLPSILALKPSIKTTLVLSRFTITKSEKSQIDQTFEDITLNYFYCSSTCSCCQVRII</sequence>
<dbReference type="AlphaFoldDB" id="A0AAD2D7T5"/>
<accession>A0AAD2D7T5</accession>
<name>A0AAD2D7T5_EUPCR</name>
<protein>
    <submittedName>
        <fullName evidence="2">Uncharacterized protein</fullName>
    </submittedName>
</protein>
<evidence type="ECO:0000313" key="3">
    <source>
        <dbReference type="Proteomes" id="UP001295684"/>
    </source>
</evidence>
<dbReference type="Proteomes" id="UP001295684">
    <property type="component" value="Unassembled WGS sequence"/>
</dbReference>
<keyword evidence="3" id="KW-1185">Reference proteome</keyword>
<dbReference type="SUPFAM" id="SSF90257">
    <property type="entry name" value="Myosin rod fragments"/>
    <property type="match status" value="1"/>
</dbReference>
<keyword evidence="1" id="KW-0175">Coiled coil</keyword>
<evidence type="ECO:0000313" key="2">
    <source>
        <dbReference type="EMBL" id="CAI2384484.1"/>
    </source>
</evidence>
<feature type="coiled-coil region" evidence="1">
    <location>
        <begin position="169"/>
        <end position="235"/>
    </location>
</feature>
<gene>
    <name evidence="2" type="ORF">ECRASSUSDP1_LOCUS26014</name>
</gene>
<reference evidence="2" key="1">
    <citation type="submission" date="2023-07" db="EMBL/GenBank/DDBJ databases">
        <authorList>
            <consortium name="AG Swart"/>
            <person name="Singh M."/>
            <person name="Singh A."/>
            <person name="Seah K."/>
            <person name="Emmerich C."/>
        </authorList>
    </citation>
    <scope>NUCLEOTIDE SEQUENCE</scope>
    <source>
        <strain evidence="2">DP1</strain>
    </source>
</reference>
<dbReference type="EMBL" id="CAMPGE010026820">
    <property type="protein sequence ID" value="CAI2384484.1"/>
    <property type="molecule type" value="Genomic_DNA"/>
</dbReference>
<evidence type="ECO:0000256" key="1">
    <source>
        <dbReference type="SAM" id="Coils"/>
    </source>
</evidence>
<proteinExistence type="predicted"/>
<comment type="caution">
    <text evidence="2">The sequence shown here is derived from an EMBL/GenBank/DDBJ whole genome shotgun (WGS) entry which is preliminary data.</text>
</comment>